<evidence type="ECO:0000259" key="3">
    <source>
        <dbReference type="Pfam" id="PF05667"/>
    </source>
</evidence>
<dbReference type="KEGG" id="rarg:115754193"/>
<dbReference type="RefSeq" id="XP_030549047.1">
    <property type="nucleotide sequence ID" value="XM_030693187.2"/>
</dbReference>
<dbReference type="PANTHER" id="PTHR15668">
    <property type="entry name" value="JM1 PROTEIN"/>
    <property type="match status" value="1"/>
</dbReference>
<feature type="coiled-coil region" evidence="2">
    <location>
        <begin position="503"/>
        <end position="547"/>
    </location>
</feature>
<gene>
    <name evidence="6" type="primary">LOC115754193</name>
</gene>
<evidence type="ECO:0000256" key="2">
    <source>
        <dbReference type="SAM" id="Coils"/>
    </source>
</evidence>
<accession>A0A8B8QRY4</accession>
<dbReference type="GO" id="GO:0097602">
    <property type="term" value="F:cullin family protein binding"/>
    <property type="evidence" value="ECO:0007669"/>
    <property type="project" value="TreeGrafter"/>
</dbReference>
<sequence length="551" mass="63333">MESSTHNHKLLSSLRSFGVSIPDEVDAIKDLEPEGLVSICARCLNLVYRNPSRFPSSLPESVADKFRICREMASAVQNLGFIGDIGFHKSRLEPECICCLCLRQFLYPSEEDMYELIRLLVGRLSESVVVGEANDVSYVDSKDKEEDWSRHAARDRIGKVYNDRERLNWWRAGDMLRELRLNAEGPKSSCATGTGSGNTTVNNMSWQEPIKESGLSNVNAFGITDNAADANDQLLEGNATARENQSSETRCSVEEVQLRERELMEEAKYGSSEVTDLEDELELLKGAAEMAFDKNHPTDFFLEKLNGQIDARKRNLLELELEWNALELTLKEKKRSLEESLYATKPEFQEKFQKLKEVELEVDSISSEMRKREEECSELSASLKKKPEQESRTSYIHRIKEITKNSRKQHADVERILKETRELQLESNSVQERLHRTYAVLDETVFRYNILILAIQLEGSALMFMCIIHVREAKKDQVGRQAYRLLTSIHESFEQIFEKILSANRVQREIAENEKKLAFMASRSLNIERLQADLDAIIKENERLEQCLEMN</sequence>
<reference evidence="5" key="1">
    <citation type="submission" date="2025-05" db="UniProtKB">
        <authorList>
            <consortium name="RefSeq"/>
        </authorList>
    </citation>
    <scope>NUCLEOTIDE SEQUENCE [LARGE SCALE GENOMIC DNA]</scope>
</reference>
<dbReference type="Proteomes" id="UP000827889">
    <property type="component" value="Chromosome 2"/>
</dbReference>
<dbReference type="Pfam" id="PF05667">
    <property type="entry name" value="CCDC22_CC"/>
    <property type="match status" value="1"/>
</dbReference>
<dbReference type="GO" id="GO:2000060">
    <property type="term" value="P:positive regulation of ubiquitin-dependent protein catabolic process"/>
    <property type="evidence" value="ECO:0007669"/>
    <property type="project" value="TreeGrafter"/>
</dbReference>
<keyword evidence="2" id="KW-0175">Coiled coil</keyword>
<feature type="domain" description="CCDC22 N-terminal" evidence="4">
    <location>
        <begin position="8"/>
        <end position="89"/>
    </location>
</feature>
<evidence type="ECO:0000259" key="4">
    <source>
        <dbReference type="Pfam" id="PF21674"/>
    </source>
</evidence>
<dbReference type="AlphaFoldDB" id="A0A8B8QRY4"/>
<organism evidence="5 6">
    <name type="scientific">Rhodamnia argentea</name>
    <dbReference type="NCBI Taxonomy" id="178133"/>
    <lineage>
        <taxon>Eukaryota</taxon>
        <taxon>Viridiplantae</taxon>
        <taxon>Streptophyta</taxon>
        <taxon>Embryophyta</taxon>
        <taxon>Tracheophyta</taxon>
        <taxon>Spermatophyta</taxon>
        <taxon>Magnoliopsida</taxon>
        <taxon>eudicotyledons</taxon>
        <taxon>Gunneridae</taxon>
        <taxon>Pentapetalae</taxon>
        <taxon>rosids</taxon>
        <taxon>malvids</taxon>
        <taxon>Myrtales</taxon>
        <taxon>Myrtaceae</taxon>
        <taxon>Myrtoideae</taxon>
        <taxon>Myrteae</taxon>
        <taxon>Australasian group</taxon>
        <taxon>Rhodamnia</taxon>
    </lineage>
</organism>
<feature type="domain" description="CCDC22 coiled-coil" evidence="3">
    <location>
        <begin position="243"/>
        <end position="447"/>
    </location>
</feature>
<dbReference type="OrthoDB" id="10266736at2759"/>
<dbReference type="Pfam" id="PF21674">
    <property type="entry name" value="CCDC22_N"/>
    <property type="match status" value="1"/>
</dbReference>
<dbReference type="InterPro" id="IPR048348">
    <property type="entry name" value="CCDC22_CC"/>
</dbReference>
<dbReference type="InterPro" id="IPR048349">
    <property type="entry name" value="CCDC22_N"/>
</dbReference>
<name>A0A8B8QRY4_9MYRT</name>
<evidence type="ECO:0000256" key="1">
    <source>
        <dbReference type="ARBA" id="ARBA00006438"/>
    </source>
</evidence>
<dbReference type="PANTHER" id="PTHR15668:SF4">
    <property type="entry name" value="COILED-COIL DOMAIN-CONTAINING PROTEIN 22"/>
    <property type="match status" value="1"/>
</dbReference>
<evidence type="ECO:0000313" key="6">
    <source>
        <dbReference type="RefSeq" id="XP_030549047.1"/>
    </source>
</evidence>
<dbReference type="InterPro" id="IPR008530">
    <property type="entry name" value="CCDC22"/>
</dbReference>
<evidence type="ECO:0000313" key="5">
    <source>
        <dbReference type="Proteomes" id="UP000827889"/>
    </source>
</evidence>
<reference evidence="6" key="2">
    <citation type="submission" date="2025-08" db="UniProtKB">
        <authorList>
            <consortium name="RefSeq"/>
        </authorList>
    </citation>
    <scope>IDENTIFICATION</scope>
    <source>
        <tissue evidence="6">Leaf</tissue>
    </source>
</reference>
<dbReference type="GeneID" id="115754193"/>
<proteinExistence type="inferred from homology"/>
<keyword evidence="5" id="KW-1185">Reference proteome</keyword>
<protein>
    <submittedName>
        <fullName evidence="6">Coiled-coil domain-containing protein 22 homolog isoform X1</fullName>
    </submittedName>
</protein>
<comment type="similarity">
    <text evidence="1">Belongs to the CCDC22 family.</text>
</comment>